<evidence type="ECO:0000313" key="1">
    <source>
        <dbReference type="EMBL" id="ANU76827.1"/>
    </source>
</evidence>
<organism evidence="1 2">
    <name type="scientific">Blautia pseudococcoides</name>
    <dbReference type="NCBI Taxonomy" id="1796616"/>
    <lineage>
        <taxon>Bacteria</taxon>
        <taxon>Bacillati</taxon>
        <taxon>Bacillota</taxon>
        <taxon>Clostridia</taxon>
        <taxon>Lachnospirales</taxon>
        <taxon>Lachnospiraceae</taxon>
        <taxon>Blautia</taxon>
    </lineage>
</organism>
<protein>
    <recommendedName>
        <fullName evidence="3">Restriction endonuclease</fullName>
    </recommendedName>
</protein>
<dbReference type="REBASE" id="153376">
    <property type="entry name" value="BspYL58ORF14305P"/>
</dbReference>
<evidence type="ECO:0000313" key="2">
    <source>
        <dbReference type="Proteomes" id="UP000092574"/>
    </source>
</evidence>
<dbReference type="KEGG" id="byl:A4V09_14305"/>
<sequence length="367" mass="41264">MSVITNNGFTVAEMINLLSALPKGAEYPYINNSTHTVVTIEEIISHYGPITIKRWDPTKGETKKVAEPLSISMAMMNRVANAITSGTPINIDRLLGASYNTRSALETLLCHTPPFYYCYPGRIELIHGKTKIKSGHKHVIYLPEEPHEMGLLCEKKLEHLEINEIPSKNVVYNALELPAHTPRLGKVDTNEDRIHSQMQMAIYEIGCSFSLKTYIAQNDSSIRYKGKMLTEHDNIVTSLSEIPTIGAFDGAANAGKLIDAIWLGNKSIPAVFEVEQSTGVTSGLTRMSNFKKTLPEYRGMRYIIVAPDEYRDKVTREINKPEFAHLHAYYFPYSAVSELLGLCQERKLKGITEAFIETFLDDVYTNR</sequence>
<dbReference type="EMBL" id="CP015405">
    <property type="protein sequence ID" value="ANU76827.1"/>
    <property type="molecule type" value="Genomic_DNA"/>
</dbReference>
<dbReference type="AlphaFoldDB" id="A0A1C7IAZ4"/>
<proteinExistence type="predicted"/>
<accession>A0A1C7IAZ4</accession>
<dbReference type="Proteomes" id="UP000092574">
    <property type="component" value="Chromosome"/>
</dbReference>
<keyword evidence="2" id="KW-1185">Reference proteome</keyword>
<gene>
    <name evidence="1" type="ORF">A4V09_14305</name>
</gene>
<name>A0A1C7IAZ4_9FIRM</name>
<dbReference type="RefSeq" id="WP_084043606.1">
    <property type="nucleotide sequence ID" value="NZ_CP015405.2"/>
</dbReference>
<dbReference type="OrthoDB" id="6807706at2"/>
<reference evidence="1" key="1">
    <citation type="submission" date="2017-04" db="EMBL/GenBank/DDBJ databases">
        <title>Complete Genome Sequences of Twelve Strains of a Stable Defined Moderately Diverse Mouse Microbiota 2 (sDMDMm2).</title>
        <authorList>
            <person name="Uchimura Y."/>
            <person name="Wyss M."/>
            <person name="Brugiroux S."/>
            <person name="Limenitakis J.P."/>
            <person name="Stecher B."/>
            <person name="McCoy K.D."/>
            <person name="Macpherson A.J."/>
        </authorList>
    </citation>
    <scope>NUCLEOTIDE SEQUENCE</scope>
    <source>
        <strain evidence="1">YL58</strain>
    </source>
</reference>
<evidence type="ECO:0008006" key="3">
    <source>
        <dbReference type="Google" id="ProtNLM"/>
    </source>
</evidence>